<organism evidence="2">
    <name type="scientific">Leptolyngbya boryana CZ1</name>
    <dbReference type="NCBI Taxonomy" id="3060204"/>
    <lineage>
        <taxon>Bacteria</taxon>
        <taxon>Bacillati</taxon>
        <taxon>Cyanobacteriota</taxon>
        <taxon>Cyanophyceae</taxon>
        <taxon>Leptolyngbyales</taxon>
        <taxon>Leptolyngbyaceae</taxon>
        <taxon>Leptolyngbya group</taxon>
        <taxon>Leptolyngbya</taxon>
    </lineage>
</organism>
<feature type="domain" description="Tse2 ADP-ribosyltransferase toxin" evidence="1">
    <location>
        <begin position="116"/>
        <end position="193"/>
    </location>
</feature>
<dbReference type="AlphaFoldDB" id="A0AA96WSF3"/>
<reference evidence="2" key="1">
    <citation type="journal article" date="2023" name="Plants (Basel)">
        <title>Genomic Analysis of Leptolyngbya boryana CZ1 Reveals Efficient Carbon Fixation Modules.</title>
        <authorList>
            <person name="Bai X."/>
            <person name="Wang H."/>
            <person name="Cheng W."/>
            <person name="Wang J."/>
            <person name="Ma M."/>
            <person name="Hu H."/>
            <person name="Song Z."/>
            <person name="Ma H."/>
            <person name="Fan Y."/>
            <person name="Du C."/>
            <person name="Xu J."/>
        </authorList>
    </citation>
    <scope>NUCLEOTIDE SEQUENCE</scope>
    <source>
        <strain evidence="2">CZ1</strain>
    </source>
</reference>
<protein>
    <recommendedName>
        <fullName evidence="1">Tse2 ADP-ribosyltransferase toxin domain-containing protein</fullName>
    </recommendedName>
</protein>
<gene>
    <name evidence="2" type="ORF">Q2T42_22165</name>
</gene>
<reference evidence="2" key="2">
    <citation type="submission" date="2023-07" db="EMBL/GenBank/DDBJ databases">
        <authorList>
            <person name="Bai X.-H."/>
            <person name="Wang H.-H."/>
            <person name="Wang J."/>
            <person name="Ma M.-Y."/>
            <person name="Hu H.-H."/>
            <person name="Song Z.-L."/>
            <person name="Ma H.-G."/>
            <person name="Fan Y."/>
            <person name="Du C.-Y."/>
            <person name="Xu J.-C."/>
        </authorList>
    </citation>
    <scope>NUCLEOTIDE SEQUENCE</scope>
    <source>
        <strain evidence="2">CZ1</strain>
    </source>
</reference>
<evidence type="ECO:0000313" key="2">
    <source>
        <dbReference type="EMBL" id="WNZ44508.1"/>
    </source>
</evidence>
<evidence type="ECO:0000259" key="1">
    <source>
        <dbReference type="Pfam" id="PF18648"/>
    </source>
</evidence>
<dbReference type="RefSeq" id="WP_316426579.1">
    <property type="nucleotide sequence ID" value="NZ_CP130144.1"/>
</dbReference>
<dbReference type="EMBL" id="CP130144">
    <property type="protein sequence ID" value="WNZ44508.1"/>
    <property type="molecule type" value="Genomic_DNA"/>
</dbReference>
<proteinExistence type="predicted"/>
<name>A0AA96WSF3_LEPBY</name>
<sequence length="197" mass="22552">MLRSMETLYYRCMMEADGKPKIGRNARCLGVRFELPSDPDVTPPRTDVDVIQVPINWVDDFGYLKPDFAQKDIYVLVKALNRKIDSTAHQATRDIQWLMERGFWGNSDHLVIVVLRNGKGLSTSLTIEDLLPHRKPAKFGGQSRDSLWQIDSHLITGDLEAIQDSLTHVSIVPRRTMTLERYEAALASTQNDWQRVE</sequence>
<dbReference type="InterPro" id="IPR041018">
    <property type="entry name" value="ADPRTs_Tse2"/>
</dbReference>
<dbReference type="Pfam" id="PF18648">
    <property type="entry name" value="ADPRTs_Tse2"/>
    <property type="match status" value="1"/>
</dbReference>
<accession>A0AA96WSF3</accession>